<reference evidence="2" key="1">
    <citation type="submission" date="2022-11" db="UniProtKB">
        <authorList>
            <consortium name="WormBaseParasite"/>
        </authorList>
    </citation>
    <scope>IDENTIFICATION</scope>
</reference>
<protein>
    <submittedName>
        <fullName evidence="2">Major facilitator superfamily (MFS) profile domain-containing protein</fullName>
    </submittedName>
</protein>
<evidence type="ECO:0000313" key="2">
    <source>
        <dbReference type="WBParaSite" id="JU765_v2.g15203.t2"/>
    </source>
</evidence>
<dbReference type="WBParaSite" id="JU765_v2.g15203.t2">
    <property type="protein sequence ID" value="JU765_v2.g15203.t2"/>
    <property type="gene ID" value="JU765_v2.g15203"/>
</dbReference>
<organism evidence="1 2">
    <name type="scientific">Panagrolaimus sp. JU765</name>
    <dbReference type="NCBI Taxonomy" id="591449"/>
    <lineage>
        <taxon>Eukaryota</taxon>
        <taxon>Metazoa</taxon>
        <taxon>Ecdysozoa</taxon>
        <taxon>Nematoda</taxon>
        <taxon>Chromadorea</taxon>
        <taxon>Rhabditida</taxon>
        <taxon>Tylenchina</taxon>
        <taxon>Panagrolaimomorpha</taxon>
        <taxon>Panagrolaimoidea</taxon>
        <taxon>Panagrolaimidae</taxon>
        <taxon>Panagrolaimus</taxon>
    </lineage>
</organism>
<dbReference type="Proteomes" id="UP000887576">
    <property type="component" value="Unplaced"/>
</dbReference>
<name>A0AC34QCZ8_9BILA</name>
<sequence>MIRAMDENKYVICPPMTVETDFRSYPYRWYILSVSCFLALSNAAIWISYSTVATHVQLFYCLFENFKFNGTLLEIHEIENIWISYSTVATHVQLFYCLFENFKFNGTLLEIHEIENVKSDIVELGHCEVSFWTNQIFQIVGTVFGLAGIVVTDKYGIRISVYCGAVTNLIGISLRTLSAWPALSESWRLGLLYTGQTIAAIAQPFFLVLSPKIAEFWFSDHQRALANALSFAANPAGVVLGTLAPELIVDKITMRNDYHLFHLNALLLFLAIVVMTMALGIRSDKPPTPPSASSASNNSPPFLEGLLKLFRIPSFYILVVTFGMSFALCWGFFMAIEPMMKALKYEFVGYAGALAAIAGFISSITAGYYVDQSKRFKEVLKGCTIGIAVVAIGIDVYLRHRNNSWFDSPILGLLMVLLGFFAIPVFPIGLELGIETTYPIAEASSSGILTIASQLMLFMVAAIVNNVPRLNWFYPARNQNGHESNFGDLVFEQNYQLAVDAWMILCILTAVFTCGLLWPRYKRVEYELTAMAHATEEEST</sequence>
<accession>A0AC34QCZ8</accession>
<evidence type="ECO:0000313" key="1">
    <source>
        <dbReference type="Proteomes" id="UP000887576"/>
    </source>
</evidence>
<proteinExistence type="predicted"/>